<dbReference type="CDD" id="cd00569">
    <property type="entry name" value="HTH_Hin_like"/>
    <property type="match status" value="1"/>
</dbReference>
<dbReference type="Gene3D" id="1.10.10.60">
    <property type="entry name" value="Homeodomain-like"/>
    <property type="match status" value="1"/>
</dbReference>
<dbReference type="SUPFAM" id="SSF53041">
    <property type="entry name" value="Resolvase-like"/>
    <property type="match status" value="1"/>
</dbReference>
<dbReference type="OrthoDB" id="8585334at2"/>
<evidence type="ECO:0000313" key="4">
    <source>
        <dbReference type="Proteomes" id="UP000054770"/>
    </source>
</evidence>
<proteinExistence type="inferred from homology"/>
<dbReference type="SMART" id="SM00857">
    <property type="entry name" value="Resolvase"/>
    <property type="match status" value="1"/>
</dbReference>
<dbReference type="InterPro" id="IPR009057">
    <property type="entry name" value="Homeodomain-like_sf"/>
</dbReference>
<keyword evidence="4" id="KW-1185">Reference proteome</keyword>
<evidence type="ECO:0000259" key="2">
    <source>
        <dbReference type="SMART" id="SM00857"/>
    </source>
</evidence>
<comment type="similarity">
    <text evidence="1">Belongs to the site-specific recombinase resolvase family.</text>
</comment>
<dbReference type="AlphaFoldDB" id="A0A158GB35"/>
<protein>
    <submittedName>
        <fullName evidence="3">Resolvase domain-containing protein</fullName>
    </submittedName>
</protein>
<accession>A0A158GB35</accession>
<dbReference type="Proteomes" id="UP000054770">
    <property type="component" value="Unassembled WGS sequence"/>
</dbReference>
<dbReference type="RefSeq" id="WP_087643674.1">
    <property type="nucleotide sequence ID" value="NZ_FCON02000011.1"/>
</dbReference>
<dbReference type="EMBL" id="FCON02000011">
    <property type="protein sequence ID" value="SAL29334.1"/>
    <property type="molecule type" value="Genomic_DNA"/>
</dbReference>
<feature type="domain" description="Resolvase/invertase-type recombinase catalytic" evidence="2">
    <location>
        <begin position="3"/>
        <end position="144"/>
    </location>
</feature>
<name>A0A158GB35_9BURK</name>
<dbReference type="Pfam" id="PF00239">
    <property type="entry name" value="Resolvase"/>
    <property type="match status" value="1"/>
</dbReference>
<dbReference type="InterPro" id="IPR036162">
    <property type="entry name" value="Resolvase-like_N_sf"/>
</dbReference>
<gene>
    <name evidence="3" type="ORF">AWB68_01458</name>
</gene>
<reference evidence="3" key="1">
    <citation type="submission" date="2016-01" db="EMBL/GenBank/DDBJ databases">
        <authorList>
            <person name="Peeters C."/>
        </authorList>
    </citation>
    <scope>NUCLEOTIDE SEQUENCE [LARGE SCALE GENOMIC DNA]</scope>
    <source>
        <strain evidence="3">LMG 22940</strain>
    </source>
</reference>
<dbReference type="GO" id="GO:0003677">
    <property type="term" value="F:DNA binding"/>
    <property type="evidence" value="ECO:0007669"/>
    <property type="project" value="InterPro"/>
</dbReference>
<organism evidence="3 4">
    <name type="scientific">Caballeronia choica</name>
    <dbReference type="NCBI Taxonomy" id="326476"/>
    <lineage>
        <taxon>Bacteria</taxon>
        <taxon>Pseudomonadati</taxon>
        <taxon>Pseudomonadota</taxon>
        <taxon>Betaproteobacteria</taxon>
        <taxon>Burkholderiales</taxon>
        <taxon>Burkholderiaceae</taxon>
        <taxon>Caballeronia</taxon>
    </lineage>
</organism>
<evidence type="ECO:0000256" key="1">
    <source>
        <dbReference type="ARBA" id="ARBA00009913"/>
    </source>
</evidence>
<dbReference type="Gene3D" id="3.40.50.1390">
    <property type="entry name" value="Resolvase, N-terminal catalytic domain"/>
    <property type="match status" value="1"/>
</dbReference>
<dbReference type="SUPFAM" id="SSF46689">
    <property type="entry name" value="Homeodomain-like"/>
    <property type="match status" value="1"/>
</dbReference>
<sequence length="201" mass="21722">MTFIVYMNIGDDDSMRERDLFDIDAAGFLVDMGAVVADRCGIAVAAASRPALQRVLRHMVPADTMLITRLHYLGNSIGDVVNTLKMLAAREVNVVCLEYGRTSLTEGGSDLPMRALEIAVEVERMAKRARALQAAAEAKRMGLPQGRPASLTDAQRNQALCALAAGKTVTAVAQSLNTSRQTIIRLRNAHEREHPEPPAGA</sequence>
<dbReference type="GO" id="GO:0000150">
    <property type="term" value="F:DNA strand exchange activity"/>
    <property type="evidence" value="ECO:0007669"/>
    <property type="project" value="InterPro"/>
</dbReference>
<dbReference type="InterPro" id="IPR006119">
    <property type="entry name" value="Resolv_N"/>
</dbReference>
<evidence type="ECO:0000313" key="3">
    <source>
        <dbReference type="EMBL" id="SAL29334.1"/>
    </source>
</evidence>
<comment type="caution">
    <text evidence="3">The sequence shown here is derived from an EMBL/GenBank/DDBJ whole genome shotgun (WGS) entry which is preliminary data.</text>
</comment>